<keyword evidence="6" id="KW-0675">Receptor</keyword>
<protein>
    <submittedName>
        <fullName evidence="6">TonB-dependent receptor</fullName>
    </submittedName>
</protein>
<keyword evidence="3" id="KW-0732">Signal</keyword>
<organism evidence="6 7">
    <name type="scientific">Hoylesella nanceiensis</name>
    <dbReference type="NCBI Taxonomy" id="425941"/>
    <lineage>
        <taxon>Bacteria</taxon>
        <taxon>Pseudomonadati</taxon>
        <taxon>Bacteroidota</taxon>
        <taxon>Bacteroidia</taxon>
        <taxon>Bacteroidales</taxon>
        <taxon>Prevotellaceae</taxon>
        <taxon>Hoylesella</taxon>
    </lineage>
</organism>
<dbReference type="Pfam" id="PF00593">
    <property type="entry name" value="TonB_dep_Rec_b-barrel"/>
    <property type="match status" value="1"/>
</dbReference>
<feature type="signal peptide" evidence="3">
    <location>
        <begin position="1"/>
        <end position="23"/>
    </location>
</feature>
<keyword evidence="7" id="KW-1185">Reference proteome</keyword>
<sequence length="751" mass="84403">MHYTKKTLPLLLALTPFTMYSQAQSGAQTEQKNAMTDSVYKIKEVVVRSNQMLGSKFEARNRTGSAYYISPEELGKFGYTDINRMLKSVPGVNVYEEDGFGLRPNISLRGTKAERSERISLMEDGVLAAPAPYSAPAAYYFPNAGRMYAIEVLKGSSQVQYGPFTTGGAINMVSTPIPTKFSAKLNTSYGSYNTLKTYASVGKSFKYTGFLVEYLRYQSDGFKKDEPNERTGFHRNDLIVKFSAQTNKEQGLNHLLELKFGFANETSDETYLGLTESDFASRPYYRYAGAQKDNLKTRHTQWVATYLIKLDNKLKITTNLYYNYFFRNWYKLNEVRAGITKAERRSIDAVLADPETNEDYFNIVTGKTNYIGEALMLRANHRIYHSRGIQSKGEYRTMLGGGYLTAELGLRYHADSEDRFQQDDGYSMQDGRMSLFLAGLPGSNANRITTAHAWSGYWLGKWSKGIITLTAGMRYEDVELLNRNYTKADPRRTGKIRIETPNHARALLPGFGFNVKALPILSVFGGVHKGFAPPSASLYQKAESSVNVEMGMRLTTNKMKLEAIVFNNNYSNMLGSDLAAQGGQGTLEQFNVGKAMVNGLELMFQYLPLPKHFAFQLPIQLSYTYTNTQMKNDFESSAWGHVHYGDEIPYIYKHAFNAQISLEHKRVEANFGARFNGDMRTTPGQGKIAEREKIPAHVILDASLKVHINKNITISLNGINLANKKYLVSRHPSGLRAGHPLGVYGGLRLQL</sequence>
<dbReference type="Proteomes" id="UP000788426">
    <property type="component" value="Unassembled WGS sequence"/>
</dbReference>
<evidence type="ECO:0000313" key="6">
    <source>
        <dbReference type="EMBL" id="MBW4768855.1"/>
    </source>
</evidence>
<keyword evidence="1" id="KW-1134">Transmembrane beta strand</keyword>
<dbReference type="PROSITE" id="PS52016">
    <property type="entry name" value="TONB_DEPENDENT_REC_3"/>
    <property type="match status" value="1"/>
</dbReference>
<evidence type="ECO:0000256" key="1">
    <source>
        <dbReference type="PROSITE-ProRule" id="PRU01360"/>
    </source>
</evidence>
<comment type="similarity">
    <text evidence="1 2">Belongs to the TonB-dependent receptor family.</text>
</comment>
<keyword evidence="1 2" id="KW-0472">Membrane</keyword>
<evidence type="ECO:0000256" key="2">
    <source>
        <dbReference type="RuleBase" id="RU003357"/>
    </source>
</evidence>
<dbReference type="RefSeq" id="WP_219479971.1">
    <property type="nucleotide sequence ID" value="NZ_JAHXCT010000002.1"/>
</dbReference>
<keyword evidence="1" id="KW-0812">Transmembrane</keyword>
<keyword evidence="1" id="KW-0998">Cell outer membrane</keyword>
<dbReference type="InterPro" id="IPR012910">
    <property type="entry name" value="Plug_dom"/>
</dbReference>
<accession>A0ABS6YBC9</accession>
<proteinExistence type="inferred from homology"/>
<dbReference type="InterPro" id="IPR039426">
    <property type="entry name" value="TonB-dep_rcpt-like"/>
</dbReference>
<dbReference type="Pfam" id="PF07715">
    <property type="entry name" value="Plug"/>
    <property type="match status" value="1"/>
</dbReference>
<keyword evidence="2" id="KW-0798">TonB box</keyword>
<gene>
    <name evidence="6" type="ORF">KZO38_03655</name>
</gene>
<evidence type="ECO:0000313" key="7">
    <source>
        <dbReference type="Proteomes" id="UP000788426"/>
    </source>
</evidence>
<name>A0ABS6YBC9_9BACT</name>
<feature type="chain" id="PRO_5046268468" evidence="3">
    <location>
        <begin position="24"/>
        <end position="751"/>
    </location>
</feature>
<feature type="domain" description="TonB-dependent receptor plug" evidence="5">
    <location>
        <begin position="60"/>
        <end position="169"/>
    </location>
</feature>
<evidence type="ECO:0000256" key="3">
    <source>
        <dbReference type="SAM" id="SignalP"/>
    </source>
</evidence>
<keyword evidence="1" id="KW-0813">Transport</keyword>
<comment type="subcellular location">
    <subcellularLocation>
        <location evidence="1">Cell outer membrane</location>
        <topology evidence="1">Multi-pass membrane protein</topology>
    </subcellularLocation>
</comment>
<dbReference type="InterPro" id="IPR000531">
    <property type="entry name" value="Beta-barrel_TonB"/>
</dbReference>
<comment type="caution">
    <text evidence="6">The sequence shown here is derived from an EMBL/GenBank/DDBJ whole genome shotgun (WGS) entry which is preliminary data.</text>
</comment>
<feature type="domain" description="TonB-dependent receptor-like beta-barrel" evidence="4">
    <location>
        <begin position="259"/>
        <end position="721"/>
    </location>
</feature>
<dbReference type="EMBL" id="JAHXCT010000002">
    <property type="protein sequence ID" value="MBW4768855.1"/>
    <property type="molecule type" value="Genomic_DNA"/>
</dbReference>
<dbReference type="PANTHER" id="PTHR30442:SF0">
    <property type="entry name" value="FE(3+) DICITRATE TRANSPORT PROTEIN FECA"/>
    <property type="match status" value="1"/>
</dbReference>
<evidence type="ECO:0000259" key="4">
    <source>
        <dbReference type="Pfam" id="PF00593"/>
    </source>
</evidence>
<reference evidence="6 7" key="1">
    <citation type="submission" date="2021-07" db="EMBL/GenBank/DDBJ databases">
        <title>Genomic diversity and antimicrobial resistance of Prevotella spp. isolated from chronic lung disease airways.</title>
        <authorList>
            <person name="Webb K.A."/>
            <person name="Olagoke O.S."/>
            <person name="Baird T."/>
            <person name="Neill J."/>
            <person name="Pham A."/>
            <person name="Wells T.J."/>
            <person name="Ramsay K.A."/>
            <person name="Bell S.C."/>
            <person name="Sarovich D.S."/>
            <person name="Price E.P."/>
        </authorList>
    </citation>
    <scope>NUCLEOTIDE SEQUENCE [LARGE SCALE GENOMIC DNA]</scope>
    <source>
        <strain evidence="6 7">SCHI0011.S.12</strain>
    </source>
</reference>
<evidence type="ECO:0000259" key="5">
    <source>
        <dbReference type="Pfam" id="PF07715"/>
    </source>
</evidence>
<dbReference type="PANTHER" id="PTHR30442">
    <property type="entry name" value="IRON III DICITRATE TRANSPORT PROTEIN FECA"/>
    <property type="match status" value="1"/>
</dbReference>